<dbReference type="Proteomes" id="UP000293045">
    <property type="component" value="Unassembled WGS sequence"/>
</dbReference>
<comment type="caution">
    <text evidence="1">The sequence shown here is derived from an EMBL/GenBank/DDBJ whole genome shotgun (WGS) entry which is preliminary data.</text>
</comment>
<organism evidence="1 2">
    <name type="scientific">Hamiltosporidium magnivora</name>
    <dbReference type="NCBI Taxonomy" id="148818"/>
    <lineage>
        <taxon>Eukaryota</taxon>
        <taxon>Fungi</taxon>
        <taxon>Fungi incertae sedis</taxon>
        <taxon>Microsporidia</taxon>
        <taxon>Dubosqiidae</taxon>
        <taxon>Hamiltosporidium</taxon>
    </lineage>
</organism>
<protein>
    <submittedName>
        <fullName evidence="1">Uncharacterized protein</fullName>
    </submittedName>
</protein>
<evidence type="ECO:0000313" key="2">
    <source>
        <dbReference type="Proteomes" id="UP000293045"/>
    </source>
</evidence>
<dbReference type="AlphaFoldDB" id="A0A4Q9KTY8"/>
<reference evidence="1 2" key="1">
    <citation type="submission" date="2017-12" db="EMBL/GenBank/DDBJ databases">
        <authorList>
            <person name="Pombert J.-F."/>
            <person name="Haag K.L."/>
            <person name="Ebert D."/>
        </authorList>
    </citation>
    <scope>NUCLEOTIDE SEQUENCE [LARGE SCALE GENOMIC DNA]</scope>
    <source>
        <strain evidence="1">IL-BN-2</strain>
    </source>
</reference>
<dbReference type="VEuPathDB" id="MicrosporidiaDB:CWI36_2615p0010"/>
<dbReference type="VEuPathDB" id="MicrosporidiaDB:CWI39_2502p0010"/>
<accession>A0A4Q9KTY8</accession>
<dbReference type="EMBL" id="PIXR01002502">
    <property type="protein sequence ID" value="TBT98277.1"/>
    <property type="molecule type" value="Genomic_DNA"/>
</dbReference>
<proteinExistence type="predicted"/>
<name>A0A4Q9KTY8_9MICR</name>
<evidence type="ECO:0000313" key="1">
    <source>
        <dbReference type="EMBL" id="TBT98277.1"/>
    </source>
</evidence>
<gene>
    <name evidence="1" type="ORF">CWI39_2502p0010</name>
</gene>
<sequence>MLSNECILPTIQKLKDLERKLRTRRINILNEISLLQKEEAKLISLKKYIEDSMIIDNTTNNKYVSIDDKDYCSLEKSNLYFIDDNTD</sequence>